<accession>T0L8H9</accession>
<feature type="region of interest" description="Disordered" evidence="1">
    <location>
        <begin position="1"/>
        <end position="37"/>
    </location>
</feature>
<reference evidence="3" key="1">
    <citation type="journal article" date="2013" name="Mol. Plant Microbe Interact.">
        <title>Global aspects of pacC regulation of pathogenicity genes in Colletotrichum gloeosporioides as revealed by transcriptome analysis.</title>
        <authorList>
            <person name="Alkan N."/>
            <person name="Meng X."/>
            <person name="Friedlander G."/>
            <person name="Reuveni E."/>
            <person name="Sukno S."/>
            <person name="Sherman A."/>
            <person name="Thon M."/>
            <person name="Fluhr R."/>
            <person name="Prusky D."/>
        </authorList>
    </citation>
    <scope>NUCLEOTIDE SEQUENCE [LARGE SCALE GENOMIC DNA]</scope>
    <source>
        <strain evidence="3">Cg-14</strain>
    </source>
</reference>
<dbReference type="AlphaFoldDB" id="T0L8H9"/>
<feature type="compositionally biased region" description="Basic and acidic residues" evidence="1">
    <location>
        <begin position="25"/>
        <end position="37"/>
    </location>
</feature>
<gene>
    <name evidence="2" type="ORF">CGLO_16805</name>
</gene>
<proteinExistence type="predicted"/>
<dbReference type="HOGENOM" id="CLU_3351042_0_0_1"/>
<dbReference type="Proteomes" id="UP000015530">
    <property type="component" value="Unassembled WGS sequence"/>
</dbReference>
<name>T0L8H9_COLGC</name>
<protein>
    <submittedName>
        <fullName evidence="2">Uncharacterized protein</fullName>
    </submittedName>
</protein>
<comment type="caution">
    <text evidence="2">The sequence shown here is derived from an EMBL/GenBank/DDBJ whole genome shotgun (WGS) entry which is preliminary data.</text>
</comment>
<evidence type="ECO:0000256" key="1">
    <source>
        <dbReference type="SAM" id="MobiDB-lite"/>
    </source>
</evidence>
<dbReference type="EMBL" id="AMYD01003995">
    <property type="protein sequence ID" value="EQB44450.1"/>
    <property type="molecule type" value="Genomic_DNA"/>
</dbReference>
<evidence type="ECO:0000313" key="2">
    <source>
        <dbReference type="EMBL" id="EQB44450.1"/>
    </source>
</evidence>
<organism evidence="2 3">
    <name type="scientific">Colletotrichum gloeosporioides (strain Cg-14)</name>
    <name type="common">Anthracnose fungus</name>
    <name type="synonym">Glomerella cingulata</name>
    <dbReference type="NCBI Taxonomy" id="1237896"/>
    <lineage>
        <taxon>Eukaryota</taxon>
        <taxon>Fungi</taxon>
        <taxon>Dikarya</taxon>
        <taxon>Ascomycota</taxon>
        <taxon>Pezizomycotina</taxon>
        <taxon>Sordariomycetes</taxon>
        <taxon>Hypocreomycetidae</taxon>
        <taxon>Glomerellales</taxon>
        <taxon>Glomerellaceae</taxon>
        <taxon>Colletotrichum</taxon>
        <taxon>Colletotrichum gloeosporioides species complex</taxon>
    </lineage>
</organism>
<evidence type="ECO:0000313" key="3">
    <source>
        <dbReference type="Proteomes" id="UP000015530"/>
    </source>
</evidence>
<sequence length="37" mass="4429">MPEVKQPRLPKHTPQVLYLGMHWSNRSEDRSKGRIQK</sequence>